<dbReference type="Pfam" id="PF09976">
    <property type="entry name" value="TPR_21"/>
    <property type="match status" value="1"/>
</dbReference>
<keyword evidence="2" id="KW-0472">Membrane</keyword>
<dbReference type="RefSeq" id="WP_119541219.1">
    <property type="nucleotide sequence ID" value="NZ_QYRN01000009.1"/>
</dbReference>
<dbReference type="OrthoDB" id="7173339at2"/>
<dbReference type="Proteomes" id="UP000265750">
    <property type="component" value="Unassembled WGS sequence"/>
</dbReference>
<feature type="compositionally biased region" description="Pro residues" evidence="1">
    <location>
        <begin position="267"/>
        <end position="281"/>
    </location>
</feature>
<dbReference type="AlphaFoldDB" id="A0A3A1WP12"/>
<feature type="transmembrane region" description="Helical" evidence="2">
    <location>
        <begin position="23"/>
        <end position="47"/>
    </location>
</feature>
<proteinExistence type="predicted"/>
<feature type="domain" description="Ancillary SecYEG translocon subunit/Cell division coordinator CpoB TPR" evidence="3">
    <location>
        <begin position="21"/>
        <end position="152"/>
    </location>
</feature>
<evidence type="ECO:0000256" key="2">
    <source>
        <dbReference type="SAM" id="Phobius"/>
    </source>
</evidence>
<organism evidence="4 5">
    <name type="scientific">Aureimonas flava</name>
    <dbReference type="NCBI Taxonomy" id="2320271"/>
    <lineage>
        <taxon>Bacteria</taxon>
        <taxon>Pseudomonadati</taxon>
        <taxon>Pseudomonadota</taxon>
        <taxon>Alphaproteobacteria</taxon>
        <taxon>Hyphomicrobiales</taxon>
        <taxon>Aurantimonadaceae</taxon>
        <taxon>Aureimonas</taxon>
    </lineage>
</organism>
<evidence type="ECO:0000259" key="3">
    <source>
        <dbReference type="Pfam" id="PF09976"/>
    </source>
</evidence>
<comment type="caution">
    <text evidence="4">The sequence shown here is derived from an EMBL/GenBank/DDBJ whole genome shotgun (WGS) entry which is preliminary data.</text>
</comment>
<keyword evidence="5" id="KW-1185">Reference proteome</keyword>
<feature type="region of interest" description="Disordered" evidence="1">
    <location>
        <begin position="219"/>
        <end position="281"/>
    </location>
</feature>
<evidence type="ECO:0000256" key="1">
    <source>
        <dbReference type="SAM" id="MobiDB-lite"/>
    </source>
</evidence>
<sequence>MSNDTFVREVNEELRQERVRALWVRYGTAFVVLAVLLVLGVAGYVLWQRYEAGVAAADGDRLLQAETLYAEGKTQEAAAILDGLAADGVNAYPALARMRLAEARAGDDPSAAVAAFDEVAGTADAPKGLRDMAAVRAAYILVDHGSLADVRARAERLTGDAEPLRFPAREAIGLSAWKAGDIDTARAMFDQLQEDLGAPAGIRRRAGLMGELIAASTPAAPAATSAPDAPVPATVPSGEPAPSAPAAPAEPAPPAPEAPAAVAPAETPAPAPAAAPAQPPA</sequence>
<accession>A0A3A1WP12</accession>
<feature type="compositionally biased region" description="Pro residues" evidence="1">
    <location>
        <begin position="242"/>
        <end position="257"/>
    </location>
</feature>
<reference evidence="5" key="1">
    <citation type="submission" date="2018-09" db="EMBL/GenBank/DDBJ databases">
        <authorList>
            <person name="Tuo L."/>
        </authorList>
    </citation>
    <scope>NUCLEOTIDE SEQUENCE [LARGE SCALE GENOMIC DNA]</scope>
    <source>
        <strain evidence="5">M2BS4Y-1</strain>
    </source>
</reference>
<name>A0A3A1WP12_9HYPH</name>
<feature type="compositionally biased region" description="Low complexity" evidence="1">
    <location>
        <begin position="219"/>
        <end position="241"/>
    </location>
</feature>
<keyword evidence="2" id="KW-0812">Transmembrane</keyword>
<keyword evidence="2" id="KW-1133">Transmembrane helix</keyword>
<evidence type="ECO:0000313" key="4">
    <source>
        <dbReference type="EMBL" id="RIX98830.1"/>
    </source>
</evidence>
<gene>
    <name evidence="4" type="ORF">D3218_16765</name>
</gene>
<dbReference type="EMBL" id="QYRN01000009">
    <property type="protein sequence ID" value="RIX98830.1"/>
    <property type="molecule type" value="Genomic_DNA"/>
</dbReference>
<evidence type="ECO:0000313" key="5">
    <source>
        <dbReference type="Proteomes" id="UP000265750"/>
    </source>
</evidence>
<protein>
    <recommendedName>
        <fullName evidence="3">Ancillary SecYEG translocon subunit/Cell division coordinator CpoB TPR domain-containing protein</fullName>
    </recommendedName>
</protein>
<dbReference type="InterPro" id="IPR018704">
    <property type="entry name" value="SecYEG/CpoB_TPR"/>
</dbReference>